<evidence type="ECO:0008006" key="3">
    <source>
        <dbReference type="Google" id="ProtNLM"/>
    </source>
</evidence>
<dbReference type="EMBL" id="CP018477">
    <property type="protein sequence ID" value="ASV76152.1"/>
    <property type="molecule type" value="Genomic_DNA"/>
</dbReference>
<accession>A0A286RJR5</accession>
<keyword evidence="2" id="KW-1185">Reference proteome</keyword>
<evidence type="ECO:0000313" key="1">
    <source>
        <dbReference type="EMBL" id="ASV76152.1"/>
    </source>
</evidence>
<dbReference type="RefSeq" id="WP_095416007.1">
    <property type="nucleotide sequence ID" value="NZ_CP018477.1"/>
</dbReference>
<proteinExistence type="predicted"/>
<dbReference type="KEGG" id="ttf:THTE_3551"/>
<dbReference type="OrthoDB" id="9774608at2"/>
<protein>
    <recommendedName>
        <fullName evidence="3">Mobile element protein</fullName>
    </recommendedName>
</protein>
<name>A0A286RJR5_9BACT</name>
<organism evidence="1 2">
    <name type="scientific">Thermogutta terrifontis</name>
    <dbReference type="NCBI Taxonomy" id="1331910"/>
    <lineage>
        <taxon>Bacteria</taxon>
        <taxon>Pseudomonadati</taxon>
        <taxon>Planctomycetota</taxon>
        <taxon>Planctomycetia</taxon>
        <taxon>Pirellulales</taxon>
        <taxon>Thermoguttaceae</taxon>
        <taxon>Thermogutta</taxon>
    </lineage>
</organism>
<reference evidence="1 2" key="1">
    <citation type="journal article" name="Front. Microbiol.">
        <title>Sugar Metabolism of the First Thermophilic Planctomycete Thermogutta terrifontis: Comparative Genomic and Transcriptomic Approaches.</title>
        <authorList>
            <person name="Elcheninov A.G."/>
            <person name="Menzel P."/>
            <person name="Gudbergsdottir S.R."/>
            <person name="Slesarev A.I."/>
            <person name="Kadnikov V.V."/>
            <person name="Krogh A."/>
            <person name="Bonch-Osmolovskaya E.A."/>
            <person name="Peng X."/>
            <person name="Kublanov I.V."/>
        </authorList>
    </citation>
    <scope>NUCLEOTIDE SEQUENCE [LARGE SCALE GENOMIC DNA]</scope>
    <source>
        <strain evidence="1 2">R1</strain>
    </source>
</reference>
<dbReference type="Proteomes" id="UP000215086">
    <property type="component" value="Chromosome"/>
</dbReference>
<evidence type="ECO:0000313" key="2">
    <source>
        <dbReference type="Proteomes" id="UP000215086"/>
    </source>
</evidence>
<gene>
    <name evidence="1" type="ORF">THTE_3551</name>
</gene>
<sequence>MDKIMVRLEFIAIIKPFYPHNEGPVRPAKPAIGMLKLDSLQICYALSDPLTKELMHDSPAVQ</sequence>
<dbReference type="AlphaFoldDB" id="A0A286RJR5"/>